<dbReference type="GO" id="GO:0005666">
    <property type="term" value="C:RNA polymerase III complex"/>
    <property type="evidence" value="ECO:0007669"/>
    <property type="project" value="TreeGrafter"/>
</dbReference>
<dbReference type="Pfam" id="PF00635">
    <property type="entry name" value="Motile_Sperm"/>
    <property type="match status" value="1"/>
</dbReference>
<evidence type="ECO:0000259" key="6">
    <source>
        <dbReference type="PROSITE" id="PS50202"/>
    </source>
</evidence>
<dbReference type="PANTHER" id="PTHR47227:SF5">
    <property type="entry name" value="DNA-DIRECTED RNA POLYMERASES I, II, AND III SUBUNIT RPABC2"/>
    <property type="match status" value="1"/>
</dbReference>
<keyword evidence="2" id="KW-0240">DNA-directed RNA polymerase</keyword>
<dbReference type="GO" id="GO:0006360">
    <property type="term" value="P:transcription by RNA polymerase I"/>
    <property type="evidence" value="ECO:0007669"/>
    <property type="project" value="TreeGrafter"/>
</dbReference>
<dbReference type="GO" id="GO:0006366">
    <property type="term" value="P:transcription by RNA polymerase II"/>
    <property type="evidence" value="ECO:0007669"/>
    <property type="project" value="TreeGrafter"/>
</dbReference>
<dbReference type="InterPro" id="IPR028363">
    <property type="entry name" value="RPB6"/>
</dbReference>
<dbReference type="PROSITE" id="PS01111">
    <property type="entry name" value="RNA_POL_K_14KD"/>
    <property type="match status" value="1"/>
</dbReference>
<evidence type="ECO:0000256" key="4">
    <source>
        <dbReference type="ARBA" id="ARBA00023242"/>
    </source>
</evidence>
<dbReference type="InterPro" id="IPR013783">
    <property type="entry name" value="Ig-like_fold"/>
</dbReference>
<dbReference type="GO" id="GO:0042797">
    <property type="term" value="P:tRNA transcription by RNA polymerase III"/>
    <property type="evidence" value="ECO:0007669"/>
    <property type="project" value="TreeGrafter"/>
</dbReference>
<sequence length="378" mass="42374">MVQLLRITPEEVIEFPLVLYTPLNANLKLENISDETVAFKIKTTAPKGYLVRPSTGVIKAGEHQSVQIILQPLTETPKAVNDRFLVQSVAYASEEPVPKDLWSSVDKAQVGEHRLSVSLVKDPGLNIQSGNSPHGIPPRIAARLFTPQSANVDLPELRQKYDELVQYCLSVEKLKAQIIRENEQLRQRLNLASLLLSPAEAALHPLANVLPGPSLSFCWHTHRKMADAYGDDFGENFGIDEFAEEEEDYDEFDDYDQQRVADVDIITDAGEYRQRVENAHRITSPYMTKYEKARIIGTRALQISLNAPITIPVDASVDTVDESISMGFGESVDTSAAAIDPLVIAEKELYQKSVPFIIRRYLPNGSYEDWKIEELIID</sequence>
<evidence type="ECO:0000256" key="2">
    <source>
        <dbReference type="ARBA" id="ARBA00022478"/>
    </source>
</evidence>
<keyword evidence="3" id="KW-0804">Transcription</keyword>
<comment type="caution">
    <text evidence="7">The sequence shown here is derived from an EMBL/GenBank/DDBJ whole genome shotgun (WGS) entry which is preliminary data.</text>
</comment>
<dbReference type="InterPro" id="IPR000535">
    <property type="entry name" value="MSP_dom"/>
</dbReference>
<accession>A0A9W5TD03</accession>
<dbReference type="InterPro" id="IPR036161">
    <property type="entry name" value="RPB6/omega-like_sf"/>
</dbReference>
<dbReference type="SUPFAM" id="SSF49354">
    <property type="entry name" value="PapD-like"/>
    <property type="match status" value="1"/>
</dbReference>
<feature type="domain" description="MSP" evidence="6">
    <location>
        <begin position="4"/>
        <end position="120"/>
    </location>
</feature>
<dbReference type="OrthoDB" id="264603at2759"/>
<dbReference type="GO" id="GO:0005736">
    <property type="term" value="C:RNA polymerase I complex"/>
    <property type="evidence" value="ECO:0007669"/>
    <property type="project" value="TreeGrafter"/>
</dbReference>
<dbReference type="GO" id="GO:0003677">
    <property type="term" value="F:DNA binding"/>
    <property type="evidence" value="ECO:0007669"/>
    <property type="project" value="InterPro"/>
</dbReference>
<keyword evidence="8" id="KW-1185">Reference proteome</keyword>
<dbReference type="InterPro" id="IPR006110">
    <property type="entry name" value="Pol_omega/Rpo6/RPB6"/>
</dbReference>
<dbReference type="AlphaFoldDB" id="A0A9W5TD03"/>
<dbReference type="InterPro" id="IPR008962">
    <property type="entry name" value="PapD-like_sf"/>
</dbReference>
<dbReference type="PANTHER" id="PTHR47227">
    <property type="entry name" value="DNA-DIRECTED RNA POLYMERASE SUBUNIT K"/>
    <property type="match status" value="1"/>
</dbReference>
<evidence type="ECO:0000313" key="7">
    <source>
        <dbReference type="EMBL" id="GFE54453.1"/>
    </source>
</evidence>
<keyword evidence="4" id="KW-0539">Nucleus</keyword>
<reference evidence="7" key="1">
    <citation type="submission" date="2019-12" db="EMBL/GenBank/DDBJ databases">
        <title>Genome sequence of Babesia ovis.</title>
        <authorList>
            <person name="Yamagishi J."/>
            <person name="Sevinc F."/>
            <person name="Xuan X."/>
        </authorList>
    </citation>
    <scope>NUCLEOTIDE SEQUENCE</scope>
    <source>
        <strain evidence="7">Selcuk</strain>
    </source>
</reference>
<dbReference type="GO" id="GO:0005665">
    <property type="term" value="C:RNA polymerase II, core complex"/>
    <property type="evidence" value="ECO:0007669"/>
    <property type="project" value="InterPro"/>
</dbReference>
<dbReference type="Gene3D" id="3.90.940.10">
    <property type="match status" value="1"/>
</dbReference>
<evidence type="ECO:0000256" key="1">
    <source>
        <dbReference type="ARBA" id="ARBA00004123"/>
    </source>
</evidence>
<dbReference type="PROSITE" id="PS50202">
    <property type="entry name" value="MSP"/>
    <property type="match status" value="1"/>
</dbReference>
<dbReference type="PIRSF" id="PIRSF500154">
    <property type="entry name" value="RPB6"/>
    <property type="match status" value="1"/>
</dbReference>
<dbReference type="Gene3D" id="2.60.40.10">
    <property type="entry name" value="Immunoglobulins"/>
    <property type="match status" value="1"/>
</dbReference>
<evidence type="ECO:0000256" key="3">
    <source>
        <dbReference type="ARBA" id="ARBA00023163"/>
    </source>
</evidence>
<proteinExistence type="inferred from homology"/>
<dbReference type="PIRSF" id="PIRSF000778">
    <property type="entry name" value="RpoK/RPB6"/>
    <property type="match status" value="1"/>
</dbReference>
<dbReference type="Proteomes" id="UP001057455">
    <property type="component" value="Unassembled WGS sequence"/>
</dbReference>
<name>A0A9W5TD03_BABOV</name>
<comment type="similarity">
    <text evidence="5">Belongs to the archaeal Rpo6/eukaryotic RPB6 RNA polymerase subunit family.</text>
</comment>
<comment type="subcellular location">
    <subcellularLocation>
        <location evidence="1">Nucleus</location>
    </subcellularLocation>
</comment>
<dbReference type="InterPro" id="IPR006111">
    <property type="entry name" value="Rpo6/Rpb6"/>
</dbReference>
<dbReference type="SUPFAM" id="SSF63562">
    <property type="entry name" value="RPB6/omega subunit-like"/>
    <property type="match status" value="1"/>
</dbReference>
<dbReference type="EMBL" id="BLIY01000016">
    <property type="protein sequence ID" value="GFE54453.1"/>
    <property type="molecule type" value="Genomic_DNA"/>
</dbReference>
<dbReference type="InterPro" id="IPR020708">
    <property type="entry name" value="DNA-dir_RNA_polK_14-18kDa_CS"/>
</dbReference>
<dbReference type="Pfam" id="PF01192">
    <property type="entry name" value="RNA_pol_Rpb6"/>
    <property type="match status" value="1"/>
</dbReference>
<evidence type="ECO:0000313" key="8">
    <source>
        <dbReference type="Proteomes" id="UP001057455"/>
    </source>
</evidence>
<dbReference type="GO" id="GO:0003899">
    <property type="term" value="F:DNA-directed RNA polymerase activity"/>
    <property type="evidence" value="ECO:0007669"/>
    <property type="project" value="InterPro"/>
</dbReference>
<gene>
    <name evidence="7" type="ORF">BaOVIS_018570</name>
</gene>
<evidence type="ECO:0000256" key="5">
    <source>
        <dbReference type="ARBA" id="ARBA00025773"/>
    </source>
</evidence>
<dbReference type="SMART" id="SM01409">
    <property type="entry name" value="RNA_pol_Rpb6"/>
    <property type="match status" value="1"/>
</dbReference>
<organism evidence="7 8">
    <name type="scientific">Babesia ovis</name>
    <dbReference type="NCBI Taxonomy" id="5869"/>
    <lineage>
        <taxon>Eukaryota</taxon>
        <taxon>Sar</taxon>
        <taxon>Alveolata</taxon>
        <taxon>Apicomplexa</taxon>
        <taxon>Aconoidasida</taxon>
        <taxon>Piroplasmida</taxon>
        <taxon>Babesiidae</taxon>
        <taxon>Babesia</taxon>
    </lineage>
</organism>
<protein>
    <submittedName>
        <fullName evidence="7">Vesicle-associated membrane protein</fullName>
    </submittedName>
</protein>